<dbReference type="EMBL" id="CP033236">
    <property type="protein sequence ID" value="AZF71675.1"/>
    <property type="molecule type" value="Genomic_DNA"/>
</dbReference>
<dbReference type="EMBL" id="CP033239">
    <property type="protein sequence ID" value="AZF79525.1"/>
    <property type="molecule type" value="Genomic_DNA"/>
</dbReference>
<evidence type="ECO:0000313" key="24">
    <source>
        <dbReference type="Proteomes" id="UP000275843"/>
    </source>
</evidence>
<feature type="transmembrane region" description="Helical" evidence="5">
    <location>
        <begin position="115"/>
        <end position="138"/>
    </location>
</feature>
<dbReference type="PROSITE" id="PS50850">
    <property type="entry name" value="MFS"/>
    <property type="match status" value="1"/>
</dbReference>
<evidence type="ECO:0000313" key="10">
    <source>
        <dbReference type="EMBL" id="AZF69055.1"/>
    </source>
</evidence>
<keyword evidence="2" id="KW-0813">Transport</keyword>
<feature type="transmembrane region" description="Helical" evidence="5">
    <location>
        <begin position="311"/>
        <end position="331"/>
    </location>
</feature>
<dbReference type="Proteomes" id="UP000278715">
    <property type="component" value="Chromosome"/>
</dbReference>
<dbReference type="EMBL" id="CP011057">
    <property type="protein sequence ID" value="AKA79973.1"/>
    <property type="molecule type" value="Genomic_DNA"/>
</dbReference>
<organism evidence="8 17">
    <name type="scientific">Saccharolobus solfataricus</name>
    <name type="common">Sulfolobus solfataricus</name>
    <dbReference type="NCBI Taxonomy" id="2287"/>
    <lineage>
        <taxon>Archaea</taxon>
        <taxon>Thermoproteota</taxon>
        <taxon>Thermoprotei</taxon>
        <taxon>Sulfolobales</taxon>
        <taxon>Sulfolobaceae</taxon>
        <taxon>Saccharolobus</taxon>
    </lineage>
</organism>
<dbReference type="SUPFAM" id="SSF103473">
    <property type="entry name" value="MFS general substrate transporter"/>
    <property type="match status" value="1"/>
</dbReference>
<evidence type="ECO:0000313" key="16">
    <source>
        <dbReference type="EMBL" id="AZF84716.1"/>
    </source>
</evidence>
<name>A0A0E3GVG5_SACSO</name>
<feature type="transmembrane region" description="Helical" evidence="5">
    <location>
        <begin position="49"/>
        <end position="69"/>
    </location>
</feature>
<evidence type="ECO:0000313" key="20">
    <source>
        <dbReference type="Proteomes" id="UP000267993"/>
    </source>
</evidence>
<dbReference type="GO" id="GO:0005886">
    <property type="term" value="C:plasma membrane"/>
    <property type="evidence" value="ECO:0007669"/>
    <property type="project" value="UniProtKB-SubCell"/>
</dbReference>
<dbReference type="EMBL" id="CP033238">
    <property type="protein sequence ID" value="AZF76918.1"/>
    <property type="molecule type" value="Genomic_DNA"/>
</dbReference>
<feature type="transmembrane region" description="Helical" evidence="5">
    <location>
        <begin position="337"/>
        <end position="356"/>
    </location>
</feature>
<keyword evidence="5" id="KW-0472">Membrane</keyword>
<dbReference type="KEGG" id="ssoa:SULA_2448"/>
<dbReference type="EMBL" id="CP011055">
    <property type="protein sequence ID" value="AKA74585.1"/>
    <property type="molecule type" value="Genomic_DNA"/>
</dbReference>
<dbReference type="EMBL" id="CP033240">
    <property type="protein sequence ID" value="AZF82129.1"/>
    <property type="molecule type" value="Genomic_DNA"/>
</dbReference>
<evidence type="ECO:0000313" key="7">
    <source>
        <dbReference type="EMBL" id="AKA74585.1"/>
    </source>
</evidence>
<dbReference type="GeneID" id="44130399"/>
<gene>
    <name evidence="9" type="ORF">SULA_2448</name>
    <name evidence="7" type="ORF">SULB_2449</name>
    <name evidence="8" type="ORF">SULC_2446</name>
    <name evidence="10" type="ORF">SULG_12400</name>
    <name evidence="11" type="ORF">SULH_12400</name>
    <name evidence="12" type="ORF">SULI_12400</name>
    <name evidence="13" type="ORF">SULM_12390</name>
    <name evidence="14" type="ORF">SULN_12390</name>
    <name evidence="15" type="ORF">SULO_12400</name>
    <name evidence="16" type="ORF">SULZ_12400</name>
</gene>
<evidence type="ECO:0000313" key="22">
    <source>
        <dbReference type="Proteomes" id="UP000273194"/>
    </source>
</evidence>
<feature type="transmembrane region" description="Helical" evidence="5">
    <location>
        <begin position="284"/>
        <end position="304"/>
    </location>
</feature>
<dbReference type="InterPro" id="IPR051084">
    <property type="entry name" value="H+-coupled_symporters"/>
</dbReference>
<feature type="transmembrane region" description="Helical" evidence="5">
    <location>
        <begin position="251"/>
        <end position="272"/>
    </location>
</feature>
<dbReference type="Proteomes" id="UP000033057">
    <property type="component" value="Chromosome"/>
</dbReference>
<feature type="transmembrane region" description="Helical" evidence="5">
    <location>
        <begin position="180"/>
        <end position="205"/>
    </location>
</feature>
<dbReference type="Proteomes" id="UP000033106">
    <property type="component" value="Chromosome"/>
</dbReference>
<evidence type="ECO:0000313" key="19">
    <source>
        <dbReference type="Proteomes" id="UP000033106"/>
    </source>
</evidence>
<dbReference type="GO" id="GO:0015293">
    <property type="term" value="F:symporter activity"/>
    <property type="evidence" value="ECO:0007669"/>
    <property type="project" value="UniProtKB-KW"/>
</dbReference>
<dbReference type="EMBL" id="CP033235">
    <property type="protein sequence ID" value="AZF69055.1"/>
    <property type="molecule type" value="Genomic_DNA"/>
</dbReference>
<feature type="transmembrane region" description="Helical" evidence="5">
    <location>
        <begin position="20"/>
        <end position="43"/>
    </location>
</feature>
<dbReference type="RefSeq" id="WP_009990086.1">
    <property type="nucleotide sequence ID" value="NZ_CP011055.2"/>
</dbReference>
<protein>
    <submittedName>
        <fullName evidence="8">MFS transporter</fullName>
    </submittedName>
</protein>
<reference evidence="20 21" key="2">
    <citation type="journal article" date="2018" name="Proc. Natl. Acad. Sci. U.S.A.">
        <title>Nonmutational mechanism of inheritance in the Archaeon Sulfolobus solfataricus.</title>
        <authorList>
            <person name="Payne S."/>
            <person name="McCarthy S."/>
            <person name="Johnson T."/>
            <person name="North E."/>
            <person name="Blum P."/>
        </authorList>
    </citation>
    <scope>NUCLEOTIDE SEQUENCE [LARGE SCALE GENOMIC DNA]</scope>
    <source>
        <strain evidence="11 20">SARC-H</strain>
        <strain evidence="12 24">SARC-I</strain>
        <strain evidence="14 25">SARC-N</strain>
        <strain evidence="15 26">SARC-O</strain>
        <strain evidence="16 21">SUL120</strain>
        <strain evidence="10 22">SULG</strain>
        <strain evidence="13 23">SULM</strain>
    </source>
</reference>
<feature type="transmembrane region" description="Helical" evidence="5">
    <location>
        <begin position="150"/>
        <end position="174"/>
    </location>
</feature>
<dbReference type="Proteomes" id="UP000273443">
    <property type="component" value="Chromosome"/>
</dbReference>
<evidence type="ECO:0000313" key="18">
    <source>
        <dbReference type="Proteomes" id="UP000033085"/>
    </source>
</evidence>
<reference evidence="8" key="3">
    <citation type="submission" date="2018-10" db="EMBL/GenBank/DDBJ databases">
        <authorList>
            <person name="McCarthy S."/>
            <person name="Gradnigo J."/>
            <person name="Johnson T."/>
            <person name="Payne S."/>
            <person name="Lipzen A."/>
            <person name="Schackwitz W."/>
            <person name="Martin J."/>
            <person name="Moriyama E."/>
            <person name="Blum P."/>
        </authorList>
    </citation>
    <scope>NUCLEOTIDE SEQUENCE</scope>
    <source>
        <strain evidence="7">SARC-B</strain>
        <strain evidence="8">SARC-C</strain>
        <strain evidence="9">SULA</strain>
    </source>
</reference>
<evidence type="ECO:0000313" key="12">
    <source>
        <dbReference type="EMBL" id="AZF74295.1"/>
    </source>
</evidence>
<evidence type="ECO:0000313" key="15">
    <source>
        <dbReference type="EMBL" id="AZF82129.1"/>
    </source>
</evidence>
<dbReference type="Pfam" id="PF07690">
    <property type="entry name" value="MFS_1"/>
    <property type="match status" value="1"/>
</dbReference>
<dbReference type="Proteomes" id="UP000282269">
    <property type="component" value="Chromosome"/>
</dbReference>
<comment type="subcellular location">
    <subcellularLocation>
        <location evidence="1">Cell membrane</location>
        <topology evidence="1">Multi-pass membrane protein</topology>
    </subcellularLocation>
</comment>
<dbReference type="AlphaFoldDB" id="A0A0E3GVG5"/>
<dbReference type="EMBL" id="CP033237">
    <property type="protein sequence ID" value="AZF74295.1"/>
    <property type="molecule type" value="Genomic_DNA"/>
</dbReference>
<sequence>MEKSIEKLIDSAKWTSIHSLMFASLAVGYFMWGVISAIAPLLYPNINSVLFLLTPTFATFAGDLILSLLSDKILGRKTTFFITMSLYSVGTILLVLASVLAGFNTDNLAKFPSLILIVLGIVLGVFGVEGEVPVMLSYTAEMMPLRYRDTILVIGPNFDNIGAMVAALIGYLSYSISTSFVIELLAISIVAVVGIVMAVVIRLLLPESVRWLEVKGDINKANMEAKKVTKEGTEEVKETNVNKKLGLGSRYAFLAIIGLSQYLTYGLMAFVVADYYFSSSQTPFIIFIANLGASISGFIASYIANKLRTRIFALFSYVGGTLSMIPIIYLTGNFNLAMFYALLFVNMLFSEFGWAVRTIYEPILMPKNLRAFMIGLIRIVPITAYTISTYVTQSFSLFDYIVFNSILWAIGGVATIAWFFKGIDTNYVPLEEVE</sequence>
<dbReference type="Proteomes" id="UP000267993">
    <property type="component" value="Chromosome"/>
</dbReference>
<dbReference type="Gene3D" id="1.20.1250.20">
    <property type="entry name" value="MFS general substrate transporter like domains"/>
    <property type="match status" value="2"/>
</dbReference>
<reference evidence="17 18" key="1">
    <citation type="journal article" date="2015" name="Genome Announc.">
        <title>Complete Genome Sequence of Sulfolobus solfataricus Strain 98/2 and Evolved Derivatives.</title>
        <authorList>
            <person name="McCarthy S."/>
            <person name="Gradnigo J."/>
            <person name="Johnson T."/>
            <person name="Payne S."/>
            <person name="Lipzen A."/>
            <person name="Martin J."/>
            <person name="Schackwitz W."/>
            <person name="Moriyama E."/>
            <person name="Blum P."/>
        </authorList>
    </citation>
    <scope>NUCLEOTIDE SEQUENCE [LARGE SCALE GENOMIC DNA]</scope>
    <source>
        <strain evidence="17">98/2 SULC</strain>
        <strain evidence="7">SARC-B</strain>
        <strain evidence="8">SARC-C</strain>
        <strain evidence="9 19">SULA</strain>
        <strain evidence="18">SULB</strain>
    </source>
</reference>
<dbReference type="Proteomes" id="UP000269431">
    <property type="component" value="Chromosome"/>
</dbReference>
<dbReference type="Proteomes" id="UP000273194">
    <property type="component" value="Chromosome"/>
</dbReference>
<proteinExistence type="predicted"/>
<dbReference type="PANTHER" id="PTHR43528:SF1">
    <property type="entry name" value="ALPHA-KETOGLUTARATE PERMEASE"/>
    <property type="match status" value="1"/>
</dbReference>
<dbReference type="EMBL" id="CP011056">
    <property type="protein sequence ID" value="AKA77281.1"/>
    <property type="molecule type" value="Genomic_DNA"/>
</dbReference>
<feature type="transmembrane region" description="Helical" evidence="5">
    <location>
        <begin position="368"/>
        <end position="388"/>
    </location>
</feature>
<feature type="transmembrane region" description="Helical" evidence="5">
    <location>
        <begin position="400"/>
        <end position="420"/>
    </location>
</feature>
<keyword evidence="3" id="KW-1003">Cell membrane</keyword>
<evidence type="ECO:0000313" key="9">
    <source>
        <dbReference type="EMBL" id="AKA79973.1"/>
    </source>
</evidence>
<dbReference type="KEGG" id="ssof:SULC_2446"/>
<accession>A0A0E3GVG5</accession>
<keyword evidence="5" id="KW-1133">Transmembrane helix</keyword>
<dbReference type="InterPro" id="IPR036259">
    <property type="entry name" value="MFS_trans_sf"/>
</dbReference>
<evidence type="ECO:0000313" key="25">
    <source>
        <dbReference type="Proteomes" id="UP000278715"/>
    </source>
</evidence>
<dbReference type="EMBL" id="CP033241">
    <property type="protein sequence ID" value="AZF84716.1"/>
    <property type="molecule type" value="Genomic_DNA"/>
</dbReference>
<evidence type="ECO:0000256" key="4">
    <source>
        <dbReference type="ARBA" id="ARBA00022847"/>
    </source>
</evidence>
<dbReference type="Proteomes" id="UP000275843">
    <property type="component" value="Chromosome"/>
</dbReference>
<keyword evidence="4" id="KW-0769">Symport</keyword>
<feature type="transmembrane region" description="Helical" evidence="5">
    <location>
        <begin position="81"/>
        <end position="103"/>
    </location>
</feature>
<evidence type="ECO:0000256" key="3">
    <source>
        <dbReference type="ARBA" id="ARBA00022475"/>
    </source>
</evidence>
<evidence type="ECO:0000313" key="21">
    <source>
        <dbReference type="Proteomes" id="UP000269431"/>
    </source>
</evidence>
<evidence type="ECO:0000256" key="2">
    <source>
        <dbReference type="ARBA" id="ARBA00022448"/>
    </source>
</evidence>
<evidence type="ECO:0000313" key="8">
    <source>
        <dbReference type="EMBL" id="AKA77281.1"/>
    </source>
</evidence>
<feature type="domain" description="Major facilitator superfamily (MFS) profile" evidence="6">
    <location>
        <begin position="1"/>
        <end position="429"/>
    </location>
</feature>
<evidence type="ECO:0000313" key="13">
    <source>
        <dbReference type="EMBL" id="AZF76918.1"/>
    </source>
</evidence>
<evidence type="ECO:0000313" key="17">
    <source>
        <dbReference type="Proteomes" id="UP000033057"/>
    </source>
</evidence>
<keyword evidence="5" id="KW-0812">Transmembrane</keyword>
<dbReference type="InterPro" id="IPR011701">
    <property type="entry name" value="MFS"/>
</dbReference>
<dbReference type="KEGG" id="ssol:SULB_2449"/>
<dbReference type="PATRIC" id="fig|2287.6.peg.2596"/>
<dbReference type="PANTHER" id="PTHR43528">
    <property type="entry name" value="ALPHA-KETOGLUTARATE PERMEASE"/>
    <property type="match status" value="1"/>
</dbReference>
<evidence type="ECO:0000313" key="26">
    <source>
        <dbReference type="Proteomes" id="UP000282269"/>
    </source>
</evidence>
<evidence type="ECO:0000313" key="14">
    <source>
        <dbReference type="EMBL" id="AZF79525.1"/>
    </source>
</evidence>
<evidence type="ECO:0000256" key="1">
    <source>
        <dbReference type="ARBA" id="ARBA00004651"/>
    </source>
</evidence>
<dbReference type="Proteomes" id="UP000033085">
    <property type="component" value="Chromosome"/>
</dbReference>
<dbReference type="InterPro" id="IPR020846">
    <property type="entry name" value="MFS_dom"/>
</dbReference>
<evidence type="ECO:0000313" key="11">
    <source>
        <dbReference type="EMBL" id="AZF71675.1"/>
    </source>
</evidence>
<evidence type="ECO:0000259" key="6">
    <source>
        <dbReference type="PROSITE" id="PS50850"/>
    </source>
</evidence>
<evidence type="ECO:0000313" key="23">
    <source>
        <dbReference type="Proteomes" id="UP000273443"/>
    </source>
</evidence>
<evidence type="ECO:0000256" key="5">
    <source>
        <dbReference type="SAM" id="Phobius"/>
    </source>
</evidence>